<sequence>KYNLVSFYKKTSEDITKDFVEKYSQKEMQNVYSTLVQAVNLLDDLHENYRFIVIGDS</sequence>
<gene>
    <name evidence="1" type="ORF">SCALOS_LOCUS4398</name>
</gene>
<protein>
    <submittedName>
        <fullName evidence="1">5297_t:CDS:1</fullName>
    </submittedName>
</protein>
<accession>A0ACA9LHM2</accession>
<organism evidence="1 2">
    <name type="scientific">Scutellospora calospora</name>
    <dbReference type="NCBI Taxonomy" id="85575"/>
    <lineage>
        <taxon>Eukaryota</taxon>
        <taxon>Fungi</taxon>
        <taxon>Fungi incertae sedis</taxon>
        <taxon>Mucoromycota</taxon>
        <taxon>Glomeromycotina</taxon>
        <taxon>Glomeromycetes</taxon>
        <taxon>Diversisporales</taxon>
        <taxon>Gigasporaceae</taxon>
        <taxon>Scutellospora</taxon>
    </lineage>
</organism>
<proteinExistence type="predicted"/>
<dbReference type="Proteomes" id="UP000789860">
    <property type="component" value="Unassembled WGS sequence"/>
</dbReference>
<evidence type="ECO:0000313" key="2">
    <source>
        <dbReference type="Proteomes" id="UP000789860"/>
    </source>
</evidence>
<feature type="non-terminal residue" evidence="1">
    <location>
        <position position="1"/>
    </location>
</feature>
<evidence type="ECO:0000313" key="1">
    <source>
        <dbReference type="EMBL" id="CAG8529554.1"/>
    </source>
</evidence>
<name>A0ACA9LHM2_9GLOM</name>
<dbReference type="EMBL" id="CAJVPM010005933">
    <property type="protein sequence ID" value="CAG8529554.1"/>
    <property type="molecule type" value="Genomic_DNA"/>
</dbReference>
<keyword evidence="2" id="KW-1185">Reference proteome</keyword>
<reference evidence="1" key="1">
    <citation type="submission" date="2021-06" db="EMBL/GenBank/DDBJ databases">
        <authorList>
            <person name="Kallberg Y."/>
            <person name="Tangrot J."/>
            <person name="Rosling A."/>
        </authorList>
    </citation>
    <scope>NUCLEOTIDE SEQUENCE</scope>
    <source>
        <strain evidence="1">AU212A</strain>
    </source>
</reference>
<comment type="caution">
    <text evidence="1">The sequence shown here is derived from an EMBL/GenBank/DDBJ whole genome shotgun (WGS) entry which is preliminary data.</text>
</comment>